<dbReference type="AlphaFoldDB" id="A0A3A8EX84"/>
<gene>
    <name evidence="1" type="ORF">D7V32_01045</name>
</gene>
<reference evidence="1 2" key="1">
    <citation type="submission" date="2018-09" db="EMBL/GenBank/DDBJ databases">
        <title>The draft genome of Acinetobacter spp. strains.</title>
        <authorList>
            <person name="Qin J."/>
            <person name="Feng Y."/>
            <person name="Zong Z."/>
        </authorList>
    </citation>
    <scope>NUCLEOTIDE SEQUENCE [LARGE SCALE GENOMIC DNA]</scope>
    <source>
        <strain evidence="1 2">WCHAc060012</strain>
    </source>
</reference>
<organism evidence="1 2">
    <name type="scientific">Acinetobacter tianfuensis</name>
    <dbReference type="NCBI Taxonomy" id="2419603"/>
    <lineage>
        <taxon>Bacteria</taxon>
        <taxon>Pseudomonadati</taxon>
        <taxon>Pseudomonadota</taxon>
        <taxon>Gammaproteobacteria</taxon>
        <taxon>Moraxellales</taxon>
        <taxon>Moraxellaceae</taxon>
        <taxon>Acinetobacter</taxon>
    </lineage>
</organism>
<proteinExistence type="predicted"/>
<evidence type="ECO:0000313" key="1">
    <source>
        <dbReference type="EMBL" id="RKG34674.1"/>
    </source>
</evidence>
<protein>
    <recommendedName>
        <fullName evidence="3">DUF2158 domain-containing protein</fullName>
    </recommendedName>
</protein>
<keyword evidence="2" id="KW-1185">Reference proteome</keyword>
<sequence>MNYYFYMLIIDMRFCMKLGDKVVLKTPFSSPIMIVRSINGDDVCCEFEINGWTQEVNLKENLLKTSPPEVPIGMIEIDIFGWKSE</sequence>
<evidence type="ECO:0000313" key="2">
    <source>
        <dbReference type="Proteomes" id="UP000282388"/>
    </source>
</evidence>
<evidence type="ECO:0008006" key="3">
    <source>
        <dbReference type="Google" id="ProtNLM"/>
    </source>
</evidence>
<comment type="caution">
    <text evidence="1">The sequence shown here is derived from an EMBL/GenBank/DDBJ whole genome shotgun (WGS) entry which is preliminary data.</text>
</comment>
<dbReference type="EMBL" id="RAXV01000001">
    <property type="protein sequence ID" value="RKG34674.1"/>
    <property type="molecule type" value="Genomic_DNA"/>
</dbReference>
<accession>A0A3A8EX84</accession>
<dbReference type="Proteomes" id="UP000282388">
    <property type="component" value="Unassembled WGS sequence"/>
</dbReference>
<name>A0A3A8EX84_9GAMM</name>